<organism evidence="2 3">
    <name type="scientific">Rubinisphaera brasiliensis (strain ATCC 49424 / DSM 5305 / JCM 21570 / IAM 15109 / NBRC 103401 / IFAM 1448)</name>
    <name type="common">Planctomyces brasiliensis</name>
    <dbReference type="NCBI Taxonomy" id="756272"/>
    <lineage>
        <taxon>Bacteria</taxon>
        <taxon>Pseudomonadati</taxon>
        <taxon>Planctomycetota</taxon>
        <taxon>Planctomycetia</taxon>
        <taxon>Planctomycetales</taxon>
        <taxon>Planctomycetaceae</taxon>
        <taxon>Rubinisphaera</taxon>
    </lineage>
</organism>
<evidence type="ECO:0000313" key="2">
    <source>
        <dbReference type="EMBL" id="ADY60278.1"/>
    </source>
</evidence>
<accession>F0SRW2</accession>
<name>F0SRW2_RUBBR</name>
<sequence length="122" mass="13693">MTRSVIAALLLFGCLMPVAGHSEVMKEDSAAMETSQSSAYRNRLPNNYGKLGLSDEQREQIYGIQADYRTRITALLDEVEELRNQQTLEIQEVLTSSQRDDLQAFIKEAQARRAARKAASKS</sequence>
<feature type="signal peptide" evidence="1">
    <location>
        <begin position="1"/>
        <end position="19"/>
    </location>
</feature>
<proteinExistence type="predicted"/>
<dbReference type="OrthoDB" id="214204at2"/>
<evidence type="ECO:0000256" key="1">
    <source>
        <dbReference type="SAM" id="SignalP"/>
    </source>
</evidence>
<dbReference type="KEGG" id="pbs:Plabr_2678"/>
<protein>
    <recommendedName>
        <fullName evidence="4">LTXXQ motif family protein</fullName>
    </recommendedName>
</protein>
<dbReference type="Proteomes" id="UP000006860">
    <property type="component" value="Chromosome"/>
</dbReference>
<reference evidence="3" key="1">
    <citation type="submission" date="2011-02" db="EMBL/GenBank/DDBJ databases">
        <title>The complete genome of Planctomyces brasiliensis DSM 5305.</title>
        <authorList>
            <person name="Lucas S."/>
            <person name="Copeland A."/>
            <person name="Lapidus A."/>
            <person name="Bruce D."/>
            <person name="Goodwin L."/>
            <person name="Pitluck S."/>
            <person name="Kyrpides N."/>
            <person name="Mavromatis K."/>
            <person name="Pagani I."/>
            <person name="Ivanova N."/>
            <person name="Ovchinnikova G."/>
            <person name="Lu M."/>
            <person name="Detter J.C."/>
            <person name="Han C."/>
            <person name="Land M."/>
            <person name="Hauser L."/>
            <person name="Markowitz V."/>
            <person name="Cheng J.-F."/>
            <person name="Hugenholtz P."/>
            <person name="Woyke T."/>
            <person name="Wu D."/>
            <person name="Tindall B."/>
            <person name="Pomrenke H.G."/>
            <person name="Brambilla E."/>
            <person name="Klenk H.-P."/>
            <person name="Eisen J.A."/>
        </authorList>
    </citation>
    <scope>NUCLEOTIDE SEQUENCE [LARGE SCALE GENOMIC DNA]</scope>
    <source>
        <strain evidence="3">ATCC 49424 / DSM 5305 / JCM 21570 / NBRC 103401 / IFAM 1448</strain>
    </source>
</reference>
<evidence type="ECO:0000313" key="3">
    <source>
        <dbReference type="Proteomes" id="UP000006860"/>
    </source>
</evidence>
<keyword evidence="1" id="KW-0732">Signal</keyword>
<dbReference type="AlphaFoldDB" id="F0SRW2"/>
<dbReference type="RefSeq" id="WP_013629002.1">
    <property type="nucleotide sequence ID" value="NC_015174.1"/>
</dbReference>
<dbReference type="EMBL" id="CP002546">
    <property type="protein sequence ID" value="ADY60278.1"/>
    <property type="molecule type" value="Genomic_DNA"/>
</dbReference>
<gene>
    <name evidence="2" type="ordered locus">Plabr_2678</name>
</gene>
<evidence type="ECO:0008006" key="4">
    <source>
        <dbReference type="Google" id="ProtNLM"/>
    </source>
</evidence>
<keyword evidence="3" id="KW-1185">Reference proteome</keyword>
<dbReference type="HOGENOM" id="CLU_2025018_0_0_0"/>
<feature type="chain" id="PRO_5003260858" description="LTXXQ motif family protein" evidence="1">
    <location>
        <begin position="20"/>
        <end position="122"/>
    </location>
</feature>